<feature type="transmembrane region" description="Helical" evidence="1">
    <location>
        <begin position="97"/>
        <end position="117"/>
    </location>
</feature>
<keyword evidence="1" id="KW-0812">Transmembrane</keyword>
<comment type="caution">
    <text evidence="3">The sequence shown here is derived from an EMBL/GenBank/DDBJ whole genome shotgun (WGS) entry which is preliminary data.</text>
</comment>
<name>A0ABX3MWH4_9RHOB</name>
<dbReference type="RefSeq" id="WP_078604504.1">
    <property type="nucleotide sequence ID" value="NZ_MPZV01000002.1"/>
</dbReference>
<accession>A0ABX3MWH4</accession>
<dbReference type="InterPro" id="IPR037185">
    <property type="entry name" value="EmrE-like"/>
</dbReference>
<feature type="transmembrane region" description="Helical" evidence="1">
    <location>
        <begin position="240"/>
        <end position="259"/>
    </location>
</feature>
<evidence type="ECO:0000313" key="3">
    <source>
        <dbReference type="EMBL" id="OOY23898.1"/>
    </source>
</evidence>
<feature type="domain" description="EamA" evidence="2">
    <location>
        <begin position="6"/>
        <end position="140"/>
    </location>
</feature>
<feature type="transmembrane region" description="Helical" evidence="1">
    <location>
        <begin position="208"/>
        <end position="228"/>
    </location>
</feature>
<feature type="transmembrane region" description="Helical" evidence="1">
    <location>
        <begin position="265"/>
        <end position="284"/>
    </location>
</feature>
<gene>
    <name evidence="3" type="ORF">BMI91_07345</name>
</gene>
<feature type="transmembrane region" description="Helical" evidence="1">
    <location>
        <begin position="37"/>
        <end position="55"/>
    </location>
</feature>
<organism evidence="3 4">
    <name type="scientific">Thioclava sediminum</name>
    <dbReference type="NCBI Taxonomy" id="1915319"/>
    <lineage>
        <taxon>Bacteria</taxon>
        <taxon>Pseudomonadati</taxon>
        <taxon>Pseudomonadota</taxon>
        <taxon>Alphaproteobacteria</taxon>
        <taxon>Rhodobacterales</taxon>
        <taxon>Paracoccaceae</taxon>
        <taxon>Thioclava</taxon>
    </lineage>
</organism>
<dbReference type="InterPro" id="IPR000620">
    <property type="entry name" value="EamA_dom"/>
</dbReference>
<keyword evidence="4" id="KW-1185">Reference proteome</keyword>
<feature type="transmembrane region" description="Helical" evidence="1">
    <location>
        <begin position="67"/>
        <end position="91"/>
    </location>
</feature>
<evidence type="ECO:0000259" key="2">
    <source>
        <dbReference type="Pfam" id="PF00892"/>
    </source>
</evidence>
<dbReference type="PANTHER" id="PTHR22911">
    <property type="entry name" value="ACYL-MALONYL CONDENSING ENZYME-RELATED"/>
    <property type="match status" value="1"/>
</dbReference>
<dbReference type="Pfam" id="PF00892">
    <property type="entry name" value="EamA"/>
    <property type="match status" value="1"/>
</dbReference>
<feature type="transmembrane region" description="Helical" evidence="1">
    <location>
        <begin position="153"/>
        <end position="173"/>
    </location>
</feature>
<proteinExistence type="predicted"/>
<dbReference type="Proteomes" id="UP000190787">
    <property type="component" value="Unassembled WGS sequence"/>
</dbReference>
<keyword evidence="1" id="KW-0472">Membrane</keyword>
<protein>
    <recommendedName>
        <fullName evidence="2">EamA domain-containing protein</fullName>
    </recommendedName>
</protein>
<sequence>MTRHPMFGIFLALFGALAISPDTLLMRWSEMSGAQMVIWRGLLMGGAMWLTSITLRRRHLKRDLQALASSAGLVLVACHFSNMTLFAVGIAAAPVSVVLFSVSTVPVFAALLSRLLLRENTHWSTWLAIAAVLSGIGLAVFGPAPASVGGNPIYGALAGLGVALSLSTTFVTIRRNPHLPILLAVGSGAGLAGLSALLWTGGAAVTGGQIWAIALAGGVVLPISFMSLSFASRYTSASNVSLLMLLETILGPIWVWWGTGEAPSRAMLIGGAIVIGSLALYLWHAGHRQSVLRRSQSAAPEHL</sequence>
<dbReference type="SUPFAM" id="SSF103481">
    <property type="entry name" value="Multidrug resistance efflux transporter EmrE"/>
    <property type="match status" value="2"/>
</dbReference>
<reference evidence="3 4" key="1">
    <citation type="submission" date="2016-11" db="EMBL/GenBank/DDBJ databases">
        <title>A multilocus sequence analysis scheme for characterization of bacteria in the genus Thioclava.</title>
        <authorList>
            <person name="Liu Y."/>
            <person name="Shao Z."/>
        </authorList>
    </citation>
    <scope>NUCLEOTIDE SEQUENCE [LARGE SCALE GENOMIC DNA]</scope>
    <source>
        <strain evidence="3 4">TAW-CT134</strain>
    </source>
</reference>
<dbReference type="EMBL" id="MPZV01000002">
    <property type="protein sequence ID" value="OOY23898.1"/>
    <property type="molecule type" value="Genomic_DNA"/>
</dbReference>
<keyword evidence="1" id="KW-1133">Transmembrane helix</keyword>
<evidence type="ECO:0000256" key="1">
    <source>
        <dbReference type="SAM" id="Phobius"/>
    </source>
</evidence>
<evidence type="ECO:0000313" key="4">
    <source>
        <dbReference type="Proteomes" id="UP000190787"/>
    </source>
</evidence>
<feature type="transmembrane region" description="Helical" evidence="1">
    <location>
        <begin position="124"/>
        <end position="141"/>
    </location>
</feature>
<feature type="transmembrane region" description="Helical" evidence="1">
    <location>
        <begin position="180"/>
        <end position="202"/>
    </location>
</feature>